<evidence type="ECO:0000313" key="2">
    <source>
        <dbReference type="Proteomes" id="UP000614490"/>
    </source>
</evidence>
<name>A0A931MWB9_9BACI</name>
<reference evidence="1 2" key="1">
    <citation type="journal article" date="2005" name="Int. J. Syst. Evol. Microbiol.">
        <title>Halobacillus yeomjeoni sp. nov., isolated from a marine solar saltern in Korea.</title>
        <authorList>
            <person name="Yoon J.H."/>
            <person name="Kang S.J."/>
            <person name="Lee C.H."/>
            <person name="Oh H.W."/>
            <person name="Oh T.K."/>
        </authorList>
    </citation>
    <scope>NUCLEOTIDE SEQUENCE [LARGE SCALE GENOMIC DNA]</scope>
    <source>
        <strain evidence="1 2">KCTC 3957</strain>
    </source>
</reference>
<gene>
    <name evidence="1" type="ORF">H0267_14795</name>
</gene>
<protein>
    <submittedName>
        <fullName evidence="1">Uncharacterized protein</fullName>
    </submittedName>
</protein>
<evidence type="ECO:0000313" key="1">
    <source>
        <dbReference type="EMBL" id="MBH0231492.1"/>
    </source>
</evidence>
<dbReference type="EMBL" id="JADZSC010000003">
    <property type="protein sequence ID" value="MBH0231492.1"/>
    <property type="molecule type" value="Genomic_DNA"/>
</dbReference>
<keyword evidence="2" id="KW-1185">Reference proteome</keyword>
<proteinExistence type="predicted"/>
<sequence length="121" mass="13653">MSKIYSDCFMDTLLTIPETFIDVKTGESQKVSSKVIEEIEYHSKNNTLQHLLFSALHNYLSRASHNGITNDVLLELLEIKQMLNLGDKKPSVVSVKTNEKPVESKKVDLKEIEDLLEAFGG</sequence>
<comment type="caution">
    <text evidence="1">The sequence shown here is derived from an EMBL/GenBank/DDBJ whole genome shotgun (WGS) entry which is preliminary data.</text>
</comment>
<dbReference type="AlphaFoldDB" id="A0A931MWB9"/>
<dbReference type="Proteomes" id="UP000614490">
    <property type="component" value="Unassembled WGS sequence"/>
</dbReference>
<dbReference type="RefSeq" id="WP_197318114.1">
    <property type="nucleotide sequence ID" value="NZ_JADZSC010000003.1"/>
</dbReference>
<organism evidence="1 2">
    <name type="scientific">Halobacillus yeomjeoni</name>
    <dbReference type="NCBI Taxonomy" id="311194"/>
    <lineage>
        <taxon>Bacteria</taxon>
        <taxon>Bacillati</taxon>
        <taxon>Bacillota</taxon>
        <taxon>Bacilli</taxon>
        <taxon>Bacillales</taxon>
        <taxon>Bacillaceae</taxon>
        <taxon>Halobacillus</taxon>
    </lineage>
</organism>
<accession>A0A931MWB9</accession>